<dbReference type="GO" id="GO:0045505">
    <property type="term" value="F:dynein intermediate chain binding"/>
    <property type="evidence" value="ECO:0007669"/>
    <property type="project" value="InterPro"/>
</dbReference>
<dbReference type="GO" id="GO:0005858">
    <property type="term" value="C:axonemal dynein complex"/>
    <property type="evidence" value="ECO:0007669"/>
    <property type="project" value="TreeGrafter"/>
</dbReference>
<dbReference type="PANTHER" id="PTHR46532:SF11">
    <property type="entry name" value="DYNEIN AXONEMAL HEAVY CHAIN 12"/>
    <property type="match status" value="1"/>
</dbReference>
<feature type="compositionally biased region" description="Polar residues" evidence="1">
    <location>
        <begin position="15"/>
        <end position="88"/>
    </location>
</feature>
<dbReference type="EMBL" id="JADGJD010000028">
    <property type="protein sequence ID" value="KAJ3056564.1"/>
    <property type="molecule type" value="Genomic_DNA"/>
</dbReference>
<protein>
    <recommendedName>
        <fullName evidence="2">Dynein heavy chain tail domain-containing protein</fullName>
    </recommendedName>
</protein>
<feature type="domain" description="Dynein heavy chain tail" evidence="2">
    <location>
        <begin position="299"/>
        <end position="544"/>
    </location>
</feature>
<name>A0AAD5SKS8_9FUNG</name>
<dbReference type="GO" id="GO:0007018">
    <property type="term" value="P:microtubule-based movement"/>
    <property type="evidence" value="ECO:0007669"/>
    <property type="project" value="InterPro"/>
</dbReference>
<dbReference type="Proteomes" id="UP001212841">
    <property type="component" value="Unassembled WGS sequence"/>
</dbReference>
<comment type="caution">
    <text evidence="3">The sequence shown here is derived from an EMBL/GenBank/DDBJ whole genome shotgun (WGS) entry which is preliminary data.</text>
</comment>
<dbReference type="GO" id="GO:0051959">
    <property type="term" value="F:dynein light intermediate chain binding"/>
    <property type="evidence" value="ECO:0007669"/>
    <property type="project" value="InterPro"/>
</dbReference>
<accession>A0AAD5SKS8</accession>
<reference evidence="3" key="1">
    <citation type="submission" date="2020-05" db="EMBL/GenBank/DDBJ databases">
        <title>Phylogenomic resolution of chytrid fungi.</title>
        <authorList>
            <person name="Stajich J.E."/>
            <person name="Amses K."/>
            <person name="Simmons R."/>
            <person name="Seto K."/>
            <person name="Myers J."/>
            <person name="Bonds A."/>
            <person name="Quandt C.A."/>
            <person name="Barry K."/>
            <person name="Liu P."/>
            <person name="Grigoriev I."/>
            <person name="Longcore J.E."/>
            <person name="James T.Y."/>
        </authorList>
    </citation>
    <scope>NUCLEOTIDE SEQUENCE</scope>
    <source>
        <strain evidence="3">JEL0318</strain>
    </source>
</reference>
<dbReference type="PANTHER" id="PTHR46532">
    <property type="entry name" value="MALE FERTILITY FACTOR KL5"/>
    <property type="match status" value="1"/>
</dbReference>
<sequence>MADKDVADNPANAAGTLQTDTTTPSSESQTPRAGTSTSQLNTRPPTTTNPSEANLTSRDGDTHTTSNGDAAPNASNEAPTNEDSSHGPSDSGDRASDSVTTSARSLDAANESLPHSADTVGAVDLSQLLARVKSLVVLTDFDTSMWTEGYDRMLEDFLTEPGARKLFAYVSNDSAKPTFHLQPTPPAATTKQVLYLIRTTNADEPTVTIRNFERTIQYGTVSGNAMESLLRLMQGLYIPMFSENKRWPDSVRKELANQTHKFMAQLTDTTYQAKGHTVLYVPSEDLSNVEKAAKTKDLVQRLESLLVHWTRQIKEVVNNQHTSETTENSGPLEEIQFWRSRCDDLSGISDQLNSAEVRNIIQVLELAKSSYLEQFVRLSNLIQEGTIQAQDNLKFLLTLNDPCQILAQSEPKAIPPILPRLLNCVRIIWSNSTYYNTKERLTSLLRKISNEIIRRCCARISLEEIFHGDVSLSMVSLQDSISCGEAWKVIYKKTCTHVAKYSGKGVWDFDQSSIFAQIDAFVQRCRDLLEVCEGQIQFARKINGGERAPVPFFGGSKGLEIAKR</sequence>
<feature type="region of interest" description="Disordered" evidence="1">
    <location>
        <begin position="1"/>
        <end position="114"/>
    </location>
</feature>
<evidence type="ECO:0000256" key="1">
    <source>
        <dbReference type="SAM" id="MobiDB-lite"/>
    </source>
</evidence>
<proteinExistence type="predicted"/>
<dbReference type="InterPro" id="IPR026983">
    <property type="entry name" value="DHC"/>
</dbReference>
<dbReference type="AlphaFoldDB" id="A0AAD5SKS8"/>
<organism evidence="3 4">
    <name type="scientific">Rhizophlyctis rosea</name>
    <dbReference type="NCBI Taxonomy" id="64517"/>
    <lineage>
        <taxon>Eukaryota</taxon>
        <taxon>Fungi</taxon>
        <taxon>Fungi incertae sedis</taxon>
        <taxon>Chytridiomycota</taxon>
        <taxon>Chytridiomycota incertae sedis</taxon>
        <taxon>Chytridiomycetes</taxon>
        <taxon>Rhizophlyctidales</taxon>
        <taxon>Rhizophlyctidaceae</taxon>
        <taxon>Rhizophlyctis</taxon>
    </lineage>
</organism>
<gene>
    <name evidence="3" type="ORF">HK097_005961</name>
</gene>
<evidence type="ECO:0000259" key="2">
    <source>
        <dbReference type="Pfam" id="PF08385"/>
    </source>
</evidence>
<evidence type="ECO:0000313" key="3">
    <source>
        <dbReference type="EMBL" id="KAJ3056564.1"/>
    </source>
</evidence>
<keyword evidence="4" id="KW-1185">Reference proteome</keyword>
<dbReference type="InterPro" id="IPR013594">
    <property type="entry name" value="Dynein_heavy_tail"/>
</dbReference>
<dbReference type="Pfam" id="PF08385">
    <property type="entry name" value="DHC_N1"/>
    <property type="match status" value="1"/>
</dbReference>
<evidence type="ECO:0000313" key="4">
    <source>
        <dbReference type="Proteomes" id="UP001212841"/>
    </source>
</evidence>